<evidence type="ECO:0000256" key="6">
    <source>
        <dbReference type="ARBA" id="ARBA00044122"/>
    </source>
</evidence>
<dbReference type="Pfam" id="PF01008">
    <property type="entry name" value="IF-2B"/>
    <property type="match status" value="1"/>
</dbReference>
<dbReference type="eggNOG" id="KOG1465">
    <property type="taxonomic scope" value="Eukaryota"/>
</dbReference>
<dbReference type="Gramene" id="ERM97777">
    <property type="protein sequence ID" value="ERM97777"/>
    <property type="gene ID" value="AMTR_s00116p00093870"/>
</dbReference>
<evidence type="ECO:0000256" key="1">
    <source>
        <dbReference type="ARBA" id="ARBA00004514"/>
    </source>
</evidence>
<organism evidence="11 12">
    <name type="scientific">Amborella trichopoda</name>
    <dbReference type="NCBI Taxonomy" id="13333"/>
    <lineage>
        <taxon>Eukaryota</taxon>
        <taxon>Viridiplantae</taxon>
        <taxon>Streptophyta</taxon>
        <taxon>Embryophyta</taxon>
        <taxon>Tracheophyta</taxon>
        <taxon>Spermatophyta</taxon>
        <taxon>Magnoliopsida</taxon>
        <taxon>Amborellales</taxon>
        <taxon>Amborellaceae</taxon>
        <taxon>Amborella</taxon>
    </lineage>
</organism>
<dbReference type="InterPro" id="IPR051855">
    <property type="entry name" value="eIF2B_beta_subunit"/>
</dbReference>
<dbReference type="GO" id="GO:0006413">
    <property type="term" value="P:translational initiation"/>
    <property type="evidence" value="ECO:0000318"/>
    <property type="project" value="GO_Central"/>
</dbReference>
<dbReference type="GO" id="GO:0003743">
    <property type="term" value="F:translation initiation factor activity"/>
    <property type="evidence" value="ECO:0000318"/>
    <property type="project" value="GO_Central"/>
</dbReference>
<keyword evidence="4" id="KW-0396">Initiation factor</keyword>
<evidence type="ECO:0000256" key="10">
    <source>
        <dbReference type="SAM" id="MobiDB-lite"/>
    </source>
</evidence>
<feature type="compositionally biased region" description="Basic and acidic residues" evidence="10">
    <location>
        <begin position="160"/>
        <end position="171"/>
    </location>
</feature>
<evidence type="ECO:0000256" key="2">
    <source>
        <dbReference type="ARBA" id="ARBA00007251"/>
    </source>
</evidence>
<sequence length="417" mass="44965">MPDVQASVNELISKLKRRQVEGSHATAKETAILLRTVVSQHRGPNANQASSFIDAVKAVGSQLITANPVELAVGNIVRRVLHIIREEDLSLATTGIGGLSVSAGSDDDDETDRNGRLMLSAASVAAASRSALRAPSLHTLLEDLPDQSGSHHTSSSGGDSEGKSKSADKNSKSWKLKQSVIEAINELIEDIDNCHAQIAEQALEHIHQNEVILTLGRSRTVRQFLCEAKKKRSFQVFVAEGAPRYQGHVLAKELVAKDLQTTVITDSAVFAMISRVNMVIVGAHAIMANGGIIAPVGLNMVALAAKRHAVPFVVVAGSHKLCPLYPHNPEVLLNDLKSPSDLLDFGEFSDCMDYGSGNGAPLLHVVNPTFDYVPPQLVSLFITDTGGHNPSYMYRLIADYYSADDLVVQQQRFASRK</sequence>
<dbReference type="KEGG" id="atr:18425762"/>
<feature type="compositionally biased region" description="Low complexity" evidence="10">
    <location>
        <begin position="148"/>
        <end position="158"/>
    </location>
</feature>
<protein>
    <recommendedName>
        <fullName evidence="6">Translation initiation factor eIF2B subunit beta</fullName>
    </recommendedName>
    <alternativeName>
        <fullName evidence="7">eIF2B GDP-GTP exchange factor subunit beta</fullName>
    </alternativeName>
</protein>
<dbReference type="EMBL" id="KI395851">
    <property type="protein sequence ID" value="ERM97777.1"/>
    <property type="molecule type" value="Genomic_DNA"/>
</dbReference>
<dbReference type="GO" id="GO:0005829">
    <property type="term" value="C:cytosol"/>
    <property type="evidence" value="ECO:0007669"/>
    <property type="project" value="UniProtKB-SubCell"/>
</dbReference>
<dbReference type="OMA" id="SHSCAVA"/>
<dbReference type="STRING" id="13333.W1NPX8"/>
<evidence type="ECO:0000256" key="8">
    <source>
        <dbReference type="ARBA" id="ARBA00046432"/>
    </source>
</evidence>
<comment type="similarity">
    <text evidence="2 9">Belongs to the eIF-2B alpha/beta/delta subunits family.</text>
</comment>
<evidence type="ECO:0000256" key="3">
    <source>
        <dbReference type="ARBA" id="ARBA00022490"/>
    </source>
</evidence>
<dbReference type="AlphaFoldDB" id="W1NPX8"/>
<accession>W1NPX8</accession>
<dbReference type="SUPFAM" id="SSF100950">
    <property type="entry name" value="NagB/RpiA/CoA transferase-like"/>
    <property type="match status" value="1"/>
</dbReference>
<evidence type="ECO:0000256" key="9">
    <source>
        <dbReference type="RuleBase" id="RU003814"/>
    </source>
</evidence>
<keyword evidence="5" id="KW-0648">Protein biosynthesis</keyword>
<dbReference type="InterPro" id="IPR042529">
    <property type="entry name" value="IF_2B-like_C"/>
</dbReference>
<feature type="region of interest" description="Disordered" evidence="10">
    <location>
        <begin position="142"/>
        <end position="171"/>
    </location>
</feature>
<keyword evidence="12" id="KW-1185">Reference proteome</keyword>
<dbReference type="GO" id="GO:0005851">
    <property type="term" value="C:eukaryotic translation initiation factor 2B complex"/>
    <property type="evidence" value="ECO:0000318"/>
    <property type="project" value="GO_Central"/>
</dbReference>
<reference evidence="12" key="1">
    <citation type="journal article" date="2013" name="Science">
        <title>The Amborella genome and the evolution of flowering plants.</title>
        <authorList>
            <consortium name="Amborella Genome Project"/>
        </authorList>
    </citation>
    <scope>NUCLEOTIDE SEQUENCE [LARGE SCALE GENOMIC DNA]</scope>
</reference>
<dbReference type="InterPro" id="IPR000649">
    <property type="entry name" value="IF-2B-related"/>
</dbReference>
<comment type="subunit">
    <text evidence="8">Component of the translation initiation factor 2B (eIF2B) complex which is a heterodecamer of two sets of five different subunits: alpha, beta, gamma, delta and epsilon. Subunits alpha, beta and delta comprise a regulatory subcomplex and subunits epsilon and gamma comprise a catalytic subcomplex. Within the complex, the hexameric regulatory complex resides at the center, with the two heterodimeric catalytic subcomplexes bound on opposite sides.</text>
</comment>
<evidence type="ECO:0000256" key="7">
    <source>
        <dbReference type="ARBA" id="ARBA00044228"/>
    </source>
</evidence>
<dbReference type="Proteomes" id="UP000017836">
    <property type="component" value="Unassembled WGS sequence"/>
</dbReference>
<dbReference type="InterPro" id="IPR037171">
    <property type="entry name" value="NagB/RpiA_transferase-like"/>
</dbReference>
<comment type="subcellular location">
    <subcellularLocation>
        <location evidence="1">Cytoplasm</location>
        <location evidence="1">Cytosol</location>
    </subcellularLocation>
</comment>
<dbReference type="PANTHER" id="PTHR45859">
    <property type="entry name" value="TRANSLATION INITIATION FACTOR EIF-2B SUBUNIT BETA"/>
    <property type="match status" value="1"/>
</dbReference>
<dbReference type="FunFam" id="3.40.50.10470:FF:000005">
    <property type="entry name" value="translation initiation factor eIF-2B subunit beta"/>
    <property type="match status" value="1"/>
</dbReference>
<gene>
    <name evidence="11" type="ORF">AMTR_s00116p00093870</name>
</gene>
<dbReference type="OrthoDB" id="269919at2759"/>
<dbReference type="PANTHER" id="PTHR45859:SF1">
    <property type="entry name" value="TRANSLATION INITIATION FACTOR EIF-2B SUBUNIT BETA"/>
    <property type="match status" value="1"/>
</dbReference>
<evidence type="ECO:0000313" key="11">
    <source>
        <dbReference type="EMBL" id="ERM97777.1"/>
    </source>
</evidence>
<dbReference type="GO" id="GO:0010494">
    <property type="term" value="C:cytoplasmic stress granule"/>
    <property type="evidence" value="ECO:0007669"/>
    <property type="project" value="EnsemblPlants"/>
</dbReference>
<evidence type="ECO:0000256" key="5">
    <source>
        <dbReference type="ARBA" id="ARBA00022917"/>
    </source>
</evidence>
<evidence type="ECO:0000313" key="12">
    <source>
        <dbReference type="Proteomes" id="UP000017836"/>
    </source>
</evidence>
<keyword evidence="3" id="KW-0963">Cytoplasm</keyword>
<evidence type="ECO:0000256" key="4">
    <source>
        <dbReference type="ARBA" id="ARBA00022540"/>
    </source>
</evidence>
<dbReference type="Gene3D" id="3.40.50.10470">
    <property type="entry name" value="Translation initiation factor eif-2b, domain 2"/>
    <property type="match status" value="1"/>
</dbReference>
<proteinExistence type="inferred from homology"/>
<dbReference type="HOGENOM" id="CLU_016218_4_3_1"/>
<name>W1NPX8_AMBTC</name>